<accession>A0ABD4THQ7</accession>
<name>A0ABD4THQ7_9EURY</name>
<protein>
    <submittedName>
        <fullName evidence="1">Uncharacterized protein</fullName>
    </submittedName>
</protein>
<comment type="caution">
    <text evidence="1">The sequence shown here is derived from an EMBL/GenBank/DDBJ whole genome shotgun (WGS) entry which is preliminary data.</text>
</comment>
<dbReference type="SUPFAM" id="SSF53098">
    <property type="entry name" value="Ribonuclease H-like"/>
    <property type="match status" value="1"/>
</dbReference>
<keyword evidence="2" id="KW-1185">Reference proteome</keyword>
<dbReference type="EMBL" id="VOTZ01000007">
    <property type="protein sequence ID" value="MCQ1538251.1"/>
    <property type="molecule type" value="Genomic_DNA"/>
</dbReference>
<evidence type="ECO:0000313" key="2">
    <source>
        <dbReference type="Proteomes" id="UP001524383"/>
    </source>
</evidence>
<reference evidence="1 2" key="1">
    <citation type="submission" date="2019-08" db="EMBL/GenBank/DDBJ databases">
        <authorList>
            <person name="Chen S.-C."/>
            <person name="Lai M.-C."/>
            <person name="You Y.-T."/>
        </authorList>
    </citation>
    <scope>NUCLEOTIDE SEQUENCE [LARGE SCALE GENOMIC DNA]</scope>
    <source>
        <strain evidence="1 2">P2F9704a</strain>
    </source>
</reference>
<proteinExistence type="predicted"/>
<dbReference type="InterPro" id="IPR012337">
    <property type="entry name" value="RNaseH-like_sf"/>
</dbReference>
<evidence type="ECO:0000313" key="1">
    <source>
        <dbReference type="EMBL" id="MCQ1538251.1"/>
    </source>
</evidence>
<organism evidence="1 2">
    <name type="scientific">Methanocalculus taiwanensis</name>
    <dbReference type="NCBI Taxonomy" id="106207"/>
    <lineage>
        <taxon>Archaea</taxon>
        <taxon>Methanobacteriati</taxon>
        <taxon>Methanobacteriota</taxon>
        <taxon>Stenosarchaea group</taxon>
        <taxon>Methanomicrobia</taxon>
        <taxon>Methanomicrobiales</taxon>
        <taxon>Methanocalculaceae</taxon>
        <taxon>Methanocalculus</taxon>
    </lineage>
</organism>
<dbReference type="RefSeq" id="WP_255332193.1">
    <property type="nucleotide sequence ID" value="NZ_VOTZ01000007.1"/>
</dbReference>
<dbReference type="Proteomes" id="UP001524383">
    <property type="component" value="Unassembled WGS sequence"/>
</dbReference>
<gene>
    <name evidence="1" type="ORF">FTO68_04505</name>
</gene>
<sequence length="224" mass="24807">MARLNPQHTTILFFDLEAYVPGPLRSRPRIPSLAANPHLPGVYLIGGAFSCCNPFQIDSPGIEGHWIWEYESERDLLAAIYSLFQQAWETLKGKEKHEADLIIAGVGIGTFDIPFLYSRALINSIAPAEDLYETFCCCRVLDLASAGIGYLRERHPIPHPVTHTDLLKRFIGNETKAGGGVVWDMVDAGDTQAIEQRTITEVQQIIAIYQAMITLNGSAPARQT</sequence>
<dbReference type="AlphaFoldDB" id="A0ABD4THQ7"/>